<dbReference type="GO" id="GO:0016887">
    <property type="term" value="F:ATP hydrolysis activity"/>
    <property type="evidence" value="ECO:0007669"/>
    <property type="project" value="InterPro"/>
</dbReference>
<feature type="coiled-coil region" evidence="14">
    <location>
        <begin position="3699"/>
        <end position="3726"/>
    </location>
</feature>
<dbReference type="InterPro" id="IPR013602">
    <property type="entry name" value="Dynein_heavy_linker"/>
</dbReference>
<dbReference type="Pfam" id="PF08393">
    <property type="entry name" value="DHC_N2"/>
    <property type="match status" value="1"/>
</dbReference>
<dbReference type="InterPro" id="IPR035706">
    <property type="entry name" value="AAA_9"/>
</dbReference>
<dbReference type="FunFam" id="1.20.1270.280:FF:000002">
    <property type="entry name" value="Dynein heavy chain 5, axonemal"/>
    <property type="match status" value="1"/>
</dbReference>
<dbReference type="FunFam" id="3.40.50.300:FF:000543">
    <property type="entry name" value="Dynein axonemal heavy chain 5"/>
    <property type="match status" value="1"/>
</dbReference>
<dbReference type="Gene3D" id="6.10.140.1060">
    <property type="match status" value="1"/>
</dbReference>
<dbReference type="Gene3D" id="3.40.50.300">
    <property type="entry name" value="P-loop containing nucleotide triphosphate hydrolases"/>
    <property type="match status" value="5"/>
</dbReference>
<dbReference type="FunFam" id="1.10.472.130:FF:000009">
    <property type="entry name" value="Dynein heavy chain 5, axonemal"/>
    <property type="match status" value="1"/>
</dbReference>
<dbReference type="Gene3D" id="3.20.180.20">
    <property type="entry name" value="Dynein heavy chain, N-terminal domain 2"/>
    <property type="match status" value="1"/>
</dbReference>
<keyword evidence="7" id="KW-0067">ATP-binding</keyword>
<dbReference type="GeneTree" id="ENSGT00940000155533"/>
<dbReference type="GO" id="GO:0005874">
    <property type="term" value="C:microtubule"/>
    <property type="evidence" value="ECO:0007669"/>
    <property type="project" value="UniProtKB-KW"/>
</dbReference>
<feature type="region of interest" description="Disordered" evidence="15">
    <location>
        <begin position="898"/>
        <end position="931"/>
    </location>
</feature>
<dbReference type="Pfam" id="PF18198">
    <property type="entry name" value="AAA_lid_11"/>
    <property type="match status" value="1"/>
</dbReference>
<evidence type="ECO:0000259" key="16">
    <source>
        <dbReference type="SMART" id="SM00382"/>
    </source>
</evidence>
<dbReference type="GO" id="GO:0051959">
    <property type="term" value="F:dynein light intermediate chain binding"/>
    <property type="evidence" value="ECO:0007669"/>
    <property type="project" value="InterPro"/>
</dbReference>
<dbReference type="InterPro" id="IPR042222">
    <property type="entry name" value="Dynein_2_N"/>
</dbReference>
<keyword evidence="6" id="KW-0547">Nucleotide-binding</keyword>
<evidence type="ECO:0000256" key="10">
    <source>
        <dbReference type="ARBA" id="ARBA00023069"/>
    </source>
</evidence>
<dbReference type="InterPro" id="IPR043160">
    <property type="entry name" value="Dynein_C_barrel"/>
</dbReference>
<dbReference type="FunFam" id="3.40.50.300:FF:001221">
    <property type="entry name" value="Axonemal dynein heavy chain 8"/>
    <property type="match status" value="1"/>
</dbReference>
<dbReference type="InterPro" id="IPR024317">
    <property type="entry name" value="Dynein_heavy_chain_D4_dom"/>
</dbReference>
<dbReference type="Pfam" id="PF18199">
    <property type="entry name" value="Dynein_C"/>
    <property type="match status" value="1"/>
</dbReference>
<dbReference type="GO" id="GO:0007018">
    <property type="term" value="P:microtubule-based movement"/>
    <property type="evidence" value="ECO:0007669"/>
    <property type="project" value="InterPro"/>
</dbReference>
<dbReference type="FunFam" id="1.10.287.2620:FF:000003">
    <property type="entry name" value="Dynein, axonemal, heavy chain 5"/>
    <property type="match status" value="1"/>
</dbReference>
<dbReference type="Ensembl" id="ENSCAFT00845034388.1">
    <property type="protein sequence ID" value="ENSCAFP00845026925.1"/>
    <property type="gene ID" value="ENSCAFG00845017070.1"/>
</dbReference>
<dbReference type="Gene3D" id="3.10.490.20">
    <property type="match status" value="1"/>
</dbReference>
<dbReference type="SUPFAM" id="SSF52540">
    <property type="entry name" value="P-loop containing nucleoside triphosphate hydrolases"/>
    <property type="match status" value="4"/>
</dbReference>
<dbReference type="Pfam" id="PF12777">
    <property type="entry name" value="MT"/>
    <property type="match status" value="1"/>
</dbReference>
<dbReference type="Pfam" id="PF07728">
    <property type="entry name" value="AAA_5"/>
    <property type="match status" value="1"/>
</dbReference>
<dbReference type="Pfam" id="PF17852">
    <property type="entry name" value="Dynein_AAA_lid"/>
    <property type="match status" value="1"/>
</dbReference>
<keyword evidence="10" id="KW-0969">Cilium</keyword>
<keyword evidence="9 14" id="KW-0175">Coiled coil</keyword>
<feature type="coiled-coil region" evidence="14">
    <location>
        <begin position="3400"/>
        <end position="3448"/>
    </location>
</feature>
<evidence type="ECO:0000313" key="18">
    <source>
        <dbReference type="Proteomes" id="UP000805418"/>
    </source>
</evidence>
<dbReference type="Pfam" id="PF12775">
    <property type="entry name" value="AAA_7"/>
    <property type="match status" value="1"/>
</dbReference>
<keyword evidence="4" id="KW-0493">Microtubule</keyword>
<dbReference type="InterPro" id="IPR027417">
    <property type="entry name" value="P-loop_NTPase"/>
</dbReference>
<dbReference type="InterPro" id="IPR035699">
    <property type="entry name" value="AAA_6"/>
</dbReference>
<evidence type="ECO:0000256" key="3">
    <source>
        <dbReference type="ARBA" id="ARBA00022490"/>
    </source>
</evidence>
<keyword evidence="13" id="KW-0966">Cell projection</keyword>
<dbReference type="GO" id="GO:0008569">
    <property type="term" value="F:minus-end-directed microtubule motor activity"/>
    <property type="evidence" value="ECO:0007669"/>
    <property type="project" value="InterPro"/>
</dbReference>
<evidence type="ECO:0000256" key="15">
    <source>
        <dbReference type="SAM" id="MobiDB-lite"/>
    </source>
</evidence>
<keyword evidence="12" id="KW-0206">Cytoskeleton</keyword>
<dbReference type="InterPro" id="IPR026983">
    <property type="entry name" value="DHC"/>
</dbReference>
<dbReference type="FunFam" id="3.40.50.300:FF:000044">
    <property type="entry name" value="Dynein heavy chain 5, axonemal"/>
    <property type="match status" value="1"/>
</dbReference>
<dbReference type="Pfam" id="PF17857">
    <property type="entry name" value="AAA_lid_1"/>
    <property type="match status" value="1"/>
</dbReference>
<dbReference type="Proteomes" id="UP000805418">
    <property type="component" value="Chromosome 34"/>
</dbReference>
<dbReference type="FunFam" id="3.20.180.20:FF:000001">
    <property type="entry name" value="Dynein axonemal heavy chain 5"/>
    <property type="match status" value="1"/>
</dbReference>
<keyword evidence="8" id="KW-0243">Dynein</keyword>
<accession>A0A8I3P9C0</accession>
<dbReference type="SMART" id="SM00382">
    <property type="entry name" value="AAA"/>
    <property type="match status" value="3"/>
</dbReference>
<dbReference type="FunFam" id="1.20.140.100:FF:000003">
    <property type="entry name" value="Dynein, axonemal, heavy chain 5"/>
    <property type="match status" value="1"/>
</dbReference>
<comment type="subcellular location">
    <subcellularLocation>
        <location evidence="1">Cytoplasm</location>
        <location evidence="1">Cytoskeleton</location>
        <location evidence="1">Cilium axoneme</location>
    </subcellularLocation>
</comment>
<reference evidence="17" key="2">
    <citation type="submission" date="2025-08" db="UniProtKB">
        <authorList>
            <consortium name="Ensembl"/>
        </authorList>
    </citation>
    <scope>IDENTIFICATION</scope>
    <source>
        <strain evidence="17">Boxer</strain>
    </source>
</reference>
<dbReference type="InterPro" id="IPR004273">
    <property type="entry name" value="Dynein_heavy_D6_P-loop"/>
</dbReference>
<evidence type="ECO:0000256" key="12">
    <source>
        <dbReference type="ARBA" id="ARBA00023212"/>
    </source>
</evidence>
<dbReference type="PANTHER" id="PTHR46532">
    <property type="entry name" value="MALE FERTILITY FACTOR KL5"/>
    <property type="match status" value="1"/>
</dbReference>
<evidence type="ECO:0000256" key="7">
    <source>
        <dbReference type="ARBA" id="ARBA00022840"/>
    </source>
</evidence>
<comment type="similarity">
    <text evidence="2">Belongs to the dynein heavy chain family.</text>
</comment>
<proteinExistence type="inferred from homology"/>
<feature type="domain" description="AAA+ ATPase" evidence="16">
    <location>
        <begin position="1974"/>
        <end position="2110"/>
    </location>
</feature>
<reference evidence="17" key="3">
    <citation type="submission" date="2025-09" db="UniProtKB">
        <authorList>
            <consortium name="Ensembl"/>
        </authorList>
    </citation>
    <scope>IDENTIFICATION</scope>
    <source>
        <strain evidence="17">Boxer</strain>
    </source>
</reference>
<dbReference type="Pfam" id="PF12774">
    <property type="entry name" value="AAA_6"/>
    <property type="match status" value="1"/>
</dbReference>
<dbReference type="OrthoDB" id="424310at2759"/>
<feature type="domain" description="AAA+ ATPase" evidence="16">
    <location>
        <begin position="2545"/>
        <end position="2693"/>
    </location>
</feature>
<dbReference type="GO" id="GO:0005524">
    <property type="term" value="F:ATP binding"/>
    <property type="evidence" value="ECO:0007669"/>
    <property type="project" value="UniProtKB-KW"/>
</dbReference>
<keyword evidence="11" id="KW-0505">Motor protein</keyword>
<evidence type="ECO:0000256" key="11">
    <source>
        <dbReference type="ARBA" id="ARBA00023175"/>
    </source>
</evidence>
<feature type="compositionally biased region" description="Basic and acidic residues" evidence="15">
    <location>
        <begin position="898"/>
        <end position="922"/>
    </location>
</feature>
<dbReference type="Pfam" id="PF08385">
    <property type="entry name" value="DHC_N1"/>
    <property type="match status" value="1"/>
</dbReference>
<dbReference type="Pfam" id="PF25007">
    <property type="entry name" value="DYH2-5-8_CC"/>
    <property type="match status" value="1"/>
</dbReference>
<dbReference type="Gene3D" id="1.10.8.720">
    <property type="entry name" value="Region D6 of dynein motor"/>
    <property type="match status" value="1"/>
</dbReference>
<dbReference type="Pfam" id="PF03028">
    <property type="entry name" value="Dynein_heavy"/>
    <property type="match status" value="1"/>
</dbReference>
<dbReference type="GO" id="GO:0030286">
    <property type="term" value="C:dynein complex"/>
    <property type="evidence" value="ECO:0007669"/>
    <property type="project" value="UniProtKB-KW"/>
</dbReference>
<dbReference type="InterPro" id="IPR003593">
    <property type="entry name" value="AAA+_ATPase"/>
</dbReference>
<dbReference type="FunFam" id="3.40.50.300:FF:000320">
    <property type="entry name" value="Dynein, axonemal, heavy chain 5"/>
    <property type="match status" value="1"/>
</dbReference>
<dbReference type="FunFam" id="1.20.920.30:FF:000004">
    <property type="entry name" value="Dynein axonemal heavy chain 5"/>
    <property type="match status" value="1"/>
</dbReference>
<evidence type="ECO:0000256" key="6">
    <source>
        <dbReference type="ARBA" id="ARBA00022741"/>
    </source>
</evidence>
<dbReference type="Pfam" id="PF12780">
    <property type="entry name" value="AAA_8"/>
    <property type="match status" value="1"/>
</dbReference>
<dbReference type="Gene3D" id="1.10.8.1220">
    <property type="match status" value="1"/>
</dbReference>
<evidence type="ECO:0000256" key="8">
    <source>
        <dbReference type="ARBA" id="ARBA00023017"/>
    </source>
</evidence>
<evidence type="ECO:0000256" key="2">
    <source>
        <dbReference type="ARBA" id="ARBA00008887"/>
    </source>
</evidence>
<dbReference type="Gene3D" id="1.10.472.130">
    <property type="match status" value="1"/>
</dbReference>
<evidence type="ECO:0000313" key="17">
    <source>
        <dbReference type="Ensembl" id="ENSCAFP00845026925.1"/>
    </source>
</evidence>
<dbReference type="FunFam" id="3.10.490.20:FF:000003">
    <property type="entry name" value="Dynein heavy chain 5, axonemal"/>
    <property type="match status" value="1"/>
</dbReference>
<dbReference type="Gene3D" id="1.20.920.20">
    <property type="match status" value="1"/>
</dbReference>
<dbReference type="InterPro" id="IPR042228">
    <property type="entry name" value="Dynein_linker_3"/>
</dbReference>
<dbReference type="GO" id="GO:0097729">
    <property type="term" value="C:9+2 motile cilium"/>
    <property type="evidence" value="ECO:0007669"/>
    <property type="project" value="UniProtKB-ARBA"/>
</dbReference>
<name>A0A8I3P9C0_CANLF</name>
<evidence type="ECO:0000256" key="9">
    <source>
        <dbReference type="ARBA" id="ARBA00023054"/>
    </source>
</evidence>
<organism evidence="17 18">
    <name type="scientific">Canis lupus familiaris</name>
    <name type="common">Dog</name>
    <name type="synonym">Canis familiaris</name>
    <dbReference type="NCBI Taxonomy" id="9615"/>
    <lineage>
        <taxon>Eukaryota</taxon>
        <taxon>Metazoa</taxon>
        <taxon>Chordata</taxon>
        <taxon>Craniata</taxon>
        <taxon>Vertebrata</taxon>
        <taxon>Euteleostomi</taxon>
        <taxon>Mammalia</taxon>
        <taxon>Eutheria</taxon>
        <taxon>Laurasiatheria</taxon>
        <taxon>Carnivora</taxon>
        <taxon>Caniformia</taxon>
        <taxon>Canidae</taxon>
        <taxon>Canis</taxon>
    </lineage>
</organism>
<dbReference type="InterPro" id="IPR024743">
    <property type="entry name" value="Dynein_HC_stalk"/>
</dbReference>
<evidence type="ECO:0000256" key="1">
    <source>
        <dbReference type="ARBA" id="ARBA00004430"/>
    </source>
</evidence>
<dbReference type="GO" id="GO:0045505">
    <property type="term" value="F:dynein intermediate chain binding"/>
    <property type="evidence" value="ECO:0007669"/>
    <property type="project" value="InterPro"/>
</dbReference>
<dbReference type="Gene3D" id="1.20.920.30">
    <property type="match status" value="1"/>
</dbReference>
<keyword evidence="3" id="KW-0963">Cytoplasm</keyword>
<dbReference type="GO" id="GO:0005930">
    <property type="term" value="C:axoneme"/>
    <property type="evidence" value="ECO:0007669"/>
    <property type="project" value="UniProtKB-SubCell"/>
</dbReference>
<dbReference type="FunFam" id="1.10.8.720:FF:000004">
    <property type="entry name" value="Dynein heavy chain 5, axonemal"/>
    <property type="match status" value="1"/>
</dbReference>
<dbReference type="Gene3D" id="1.10.287.2620">
    <property type="match status" value="1"/>
</dbReference>
<dbReference type="Gene3D" id="1.20.140.100">
    <property type="entry name" value="Dynein heavy chain, N-terminal domain 2"/>
    <property type="match status" value="1"/>
</dbReference>
<dbReference type="FunFam" id="1.10.8.710:FF:000003">
    <property type="entry name" value="Dynein axonemal heavy chain 5"/>
    <property type="match status" value="1"/>
</dbReference>
<dbReference type="FunFam" id="1.10.8.1220:FF:000001">
    <property type="entry name" value="Dynein axonemal heavy chain 5"/>
    <property type="match status" value="1"/>
</dbReference>
<dbReference type="InterPro" id="IPR042219">
    <property type="entry name" value="AAA_lid_11_sf"/>
</dbReference>
<reference evidence="17" key="1">
    <citation type="submission" date="2020-03" db="EMBL/GenBank/DDBJ databases">
        <title>Long-read based genome assembly of a Labrador retriever dog.</title>
        <authorList>
            <person name="Eory L."/>
            <person name="Zhang W."/>
            <person name="Schoenebeck J."/>
        </authorList>
    </citation>
    <scope>NUCLEOTIDE SEQUENCE [LARGE SCALE GENOMIC DNA]</scope>
    <source>
        <strain evidence="17">Labrador retriever</strain>
    </source>
</reference>
<feature type="coiled-coil region" evidence="14">
    <location>
        <begin position="3170"/>
        <end position="3207"/>
    </location>
</feature>
<dbReference type="FunFam" id="3.40.50.300:FF:000049">
    <property type="entry name" value="Dynein, axonemal, heavy chain 5"/>
    <property type="match status" value="1"/>
</dbReference>
<dbReference type="InterPro" id="IPR011704">
    <property type="entry name" value="ATPase_dyneun-rel_AAA"/>
</dbReference>
<dbReference type="InterPro" id="IPR013594">
    <property type="entry name" value="Dynein_heavy_tail"/>
</dbReference>
<evidence type="ECO:0000256" key="14">
    <source>
        <dbReference type="SAM" id="Coils"/>
    </source>
</evidence>
<dbReference type="InterPro" id="IPR041466">
    <property type="entry name" value="Dynein_AAA5_ext"/>
</dbReference>
<sequence>MFRIGRRQLWKQSITRILTQRLKEEKEAKRACLDGRHDYLFAIVASCIDLDKTEVEDAILEGNQIERIDQLFAAGGLRHLIFYYQDMEVAETGQLGSPGGVNPISEKIKKPKVFVTEGKDVALTGVCVFFIRTDPSRAITPENIHWEVSFNMLDTTDGGLLNSMRRLLSDIFIPALRATSHGWSELEGLQEASSIQQEFLSSLEGFVSVLSSAQQSLKEKVNLQKCDIFDLKTLKEPIDYLTLANNPETLEKIEGCMRVWIRQTEQVLAENNQLRREADDLGPRAELEHWKKRLSKFNYLLDQLKSPDVKAVLAVLAAARSKLLKTWREVDIRVTDAANEAKDNVKYLYTLEKCCVPLYSTDPISMIDAIPTLINAIKMIYSISHYYNTSEKIISLFVKVTNQMISACKAYITNNGTASIWSQPQDVVMEKILSAIKLKQEYQHCFHKMKQKLKQDPSEKQFEFSEMYIFGKFETFHRRLAKIMDIFTTFKTYSVLQDSKIEGLEDMVTRYQSMVATIKKKEYNFLDQRKMDFDQDYEEFCKQTCDLHNELQKFMDVTFERIQNTNQALRMLKKFERLNIPNLGIDDKYRHILANYGADIDMISKLYTKQKCDPPLARDQPPIAGKILWARQLFHRIQQPMQLFQQHPTVLQTAEAKPVIRNYNRVAKVLLEFEVLYHRAWLEQIEEIHIGLEASLLVKSPCMGELFVNFDPQILTLFRETECMSQMGLEVSPFAAALFQKRDVYKKNFSNVKMMLAEYQRVKSKMPPTIEQLMVHHLAKVDEALQPGLAAITWASLNIETYLKNAFAKIKDLELLLDRVNDLMEFRIDAVLEEMSSTPLCQLPQEEPLTCAEFLQMTKDLCVKGAQILNFKSSLVEEAVNELINMLLDGEVLSKEESDKVSDANRADSKTESSAKTEEGKSDTLTSPLRAPAGLLPLTTILRKKKEMEMLEEEACGLLSHFNHQNVDALLRVTRNALEAIRRRIHSSNTMNFLDSKSTSRIKQNSLPIFRASITLAIPNIAMAPALEDIQQTLNKAVECIVHVTKGVRQWSSELLSKKKMEERKMTALQDNDSDSEIEMEENEPPDTFEIASVNLPIPVQIRNYYKNVSDNKEIVKLVSVLSTIINSTKKEVITSMDCFKRYNHIWQKEKEEMVMMFITKTPLLSEFESQILYFQKLEQEINAEAECICVGAIALYTADLKFTLTAETKAWMVVIGRHCNKKYRSEMENIFTLVEEFNKKLNRQIKDLDDIRIAMAALKEIREQQISIDFQVGPIEESYALLNKYGLLIAKEEMDKVDTLRYSWEKLLARASEVQNELVSLQPSFRKELISTVEIFLQDCHQFYLDYDLNGPMASGLKPQEASDRLIIFQNQFDNIYRKYITYTGGEELFGLPVTQYPQLLEIKKQLNLLQKIYTLYNSVIETVNSYHDILWSEVNIEKINNELSEFQNRCRKLPRALKDWQAFLDLKKTIDDFSECCPLLEHMASKAMMERHWKAIAALTGHTMDVGKETFKLRNIMEAPLLKYKDEIEDICISAMKERDIEQKLKQVTNEWDSKAFTFGSFKTRGELLLRGDSTSEIIASMEDSLMLLGSLLSNRYNVPFKAQIQKWVQCLSNSTDIIENWMMVQNLWIYLEAVFVGGDIAKQLPKEAKRFSNIDKSWVKIMTRAHEMPNVVQCCVGDETMGQLLPHLLDQLEMCQKSLTGYLEKKRLCFPRFFFVSDPALLEILGQASDTHTIQAHLVNVFDNIKTVKFHEKIYDRILSISSREGETIELDKPVMAEGNVEIWLNSLLEESQSSLHLVIRQAAANIQETGFQLIEFLSSFPAQVGLLGIQMIWTRDSEEALRNAKYDKKIMQKTNQSFLELLNTLIGITTKDLSSMERVKYETLITIHVHQRDIFDDLCHMHIKSPTDFEWLKQCRFYFNEDSDKMMIHITDVAFIYQNEFLGCTDRLVITPLTDRCYITLAQALGMSMGGAPAGPAGTGKTETTKDMGRCLGKYVVVFNCSDQMDFRGLGRIFKGLAQSGSWGCFDEFNRIDLPVLSVAAQQISIILTCKKERKKSFIFTDGDNVTMNPEFGLFLTMNPGYAGRQELPENLKINFRSVAMMVPDRQIIIRVKLASCGFTDNVVLARKFFTLYKLCEEQLSKQVHYDFGLRNILSVLRTLGAAKRANPTDTESVIVMRVLRDMNLSKLVEEAGLINHPPWKLKVIQLFETQRVRHGMMTLGPSGAGKTTCIHTLMKAMADCGKPHRELRMNPKAITAPQMFGRLDVATNDWTDGIFSTLWRKTLKAKKGEHIWIVLDGPVDAIWIENLNSVLDDNKTLTLANGDRIPMAPNCKIIFEPHNIDNASPATVSRNGMVFMSSSILGWSPILEGFLKKRSPQEAEILRQLYSKSFPDLYRFSIQNLEYKMEMLEAFVIMQSINMLQGLIPPKEQGVEVTAEHLGRLYIFSLMWSIGALLELEGRRWVDQWLRAQQALTLDLPPLEGPEDTMFDYYVTSTGKWTHWNTCIEEYVYPSDVTPEYSSILVPNVENVRTDFLIKTIAKQSKAVLLIGEQGTAKTVIIKGFMSKYNSESHMIKSLNFSSATTPLMFQRTIESYVDKRMGTTYGPPAGKKMTIFIDDINMPIINEWGDQVTNEIVRQLMEQNGFYNLEKPGEFTSIVDVQFLAAMIHPGGGRNDIPQRLKRQFSIFNCTLPSDASMDKIFGVIGRGYYCSQRGFSEEVRDSVMKLIPLTRRLWQMTKIKMLPTPAKFHYIFNLRDLSRIWQGMLNTTSEVIKDSDELLRLWKHECKRVIADRFTVPNDVIWFDKALVSLVEEEFGEEKKLLVDCGTDAYFVDFLRDVPEATGETSEEADAEMPKIYEAVESFDHLRERLNMFLQLYNESIRGTGMDLVFFEDAMVHLVKISRVIGTPRGNALLVGVGGSGKQSLTRLASFIAGYTSFQITLTRSYNTSNLVEDLKILYRTAGQQGKGITFIFTDNEIKDESFLEYMNNVLSSGEVSNLFARDEIDEINSDLISVMKKEYPRHPPTNENLHDYFMSRVRQNLHIVLCFSPVGEKFRNQALKFPALLSGCTIDWFSRWPKDALVAVSEHFLSSYDIDCSLETKKEVVQCMGSFQDGVAEKCVDYFQRFRRSTHVTPKSYLSFIQSYKCTYREKHVEVHTLANRMNTGLEKLKEASESVAALSKELEVKEKELQVANDKADMVLKEVTMKAQAAEKVKAEVQKVKDKAQAIVDSISKDKAIAEEKLEAAKPALEEAEAALQTIKPSDIATVRTLGRPPHLIMRIMDCVLLLFQRKVNAVKIDLEKSCTIPSWQESLKLMTAGNFLQNLQQFPKDTINEEVIEFLNPYFEMTDYNIETAKRVCGNVAGLCSWTKAMAAFFSINREVLPLKANLVVQENRYILAMQDLQKAQAELDDKQAELDVVQAEYEQAMTEKQTLLEDAERCRRKMQTASTLIGGLAGEKERWTEQSKEFAAQIKRLVGDVLLATAFLSYSGPFNQEFRNLMLYDWQKEMKVREIPFGNNLNLNEMLIDAPTISEWNLQGLPNDDLSIQNGIIVTKASRFPLLIDPQTQGKIWIKNKESQNELQITSLNHKYFRNHLEDSLSLGRPLLIEDVGEELDPALDNVLERNFIKTGSTFKVKVGDKEVDVMDGFRLYITTKLPNPVYTPEISARTSIIDFTVTMKGLEDQLLGRVILTEKNELEKERTHLMEDVTANKRRMKELEDNLLYRLTSTQGSLVEDESLIVVLSNTKKTAEEVTQKLEISAETEIQINSAREEYRPVATRGSILYFLITEMRLVNEMYQTSLRQFLGLFDLSLARSVKSPITSKRIANIIEHMTYEVYKYTARGLYEEHKFLFTLLLTLKIDIQRNQVKHEEFLTLIKGGASLDLKACPPKPSKWILDMTWLNLVELSKLKQFSDVLDQISRNEKMWKIWFDKENPEEEPLPNAYDKSLDCFRRLLLIRSWCPDRTIAQARKYIMDSMGERYTEGVILDLEKTWEESDPRTPLICLLSMGSDPTDSIIALGKRLKIETHYVSMGQGQEVHVRKLLQQTMTNGGWALLQNCHLGLDFMDELMDIIIETETVHDAFRLWMTTEVHKHFPITLLQMAIKFANEPPQGLRAGLKRTYGGVSQDLLDVNTASQWKPMLYAVAFLHSTVQERRKFGPLGWNIPYEFNQADFNATVQFVQNHLDDMDVKKGVSWTTIRYMIGEIQYGGRVTDDYDKRLLNTFAKVWFSENMFGSDFSFYQGYDIPKCNTVDNYLQYIQSLPTYDSPEVFGLHPNADITYQSKLAKDVLDTILSIQPKDSSSGGDETREAVVARLADDMLEKLPPGYGPFEVKERLQKMGPFQPMNIFLRQEIDRMQKLLSLVRSTLTELKLAIDGTIIMNEDLGDALNCMFDARIPARWKKASWVSSTLGFWFTELLERNCQFTSWVFNGRPHCFWMTGFFNPQGFLTAMRQEITRANKGWALDNMMLCNEVTKWMKDDISAPPTEGVYVYGLYLEGAGWDKRNMKLIESKPKVLFELMPVIRIYAENNTLRDSRFYSCPIYKKPVRTDLNYIAAVDLRTTQLPEHWVLRGVALLCDIK</sequence>
<dbReference type="FunFam" id="1.20.920.20:FF:000004">
    <property type="entry name" value="Dynein axonemal heavy chain 5"/>
    <property type="match status" value="1"/>
</dbReference>
<protein>
    <submittedName>
        <fullName evidence="17">Dynein axonemal heavy chain 5</fullName>
    </submittedName>
</protein>
<dbReference type="Gene3D" id="1.20.1270.280">
    <property type="match status" value="1"/>
</dbReference>
<feature type="domain" description="AAA+ ATPase" evidence="16">
    <location>
        <begin position="2217"/>
        <end position="2372"/>
    </location>
</feature>
<evidence type="ECO:0000256" key="4">
    <source>
        <dbReference type="ARBA" id="ARBA00022701"/>
    </source>
</evidence>
<keyword evidence="5" id="KW-0677">Repeat</keyword>
<dbReference type="Pfam" id="PF12781">
    <property type="entry name" value="AAA_9"/>
    <property type="match status" value="1"/>
</dbReference>
<keyword evidence="18" id="KW-1185">Reference proteome</keyword>
<dbReference type="InterPro" id="IPR041658">
    <property type="entry name" value="AAA_lid_11"/>
</dbReference>
<dbReference type="InterPro" id="IPR041589">
    <property type="entry name" value="DNAH3_AAA_lid_1"/>
</dbReference>
<dbReference type="InterPro" id="IPR056759">
    <property type="entry name" value="DYH2-5-8_CC"/>
</dbReference>
<dbReference type="FunFam" id="1.20.58.1120:FF:000004">
    <property type="entry name" value="Dynein axonemal heavy chain 5"/>
    <property type="match status" value="1"/>
</dbReference>
<dbReference type="PANTHER" id="PTHR46532:SF13">
    <property type="entry name" value="CYTOPLASMIC DYNEIN 1 HEAVY CHAIN 1"/>
    <property type="match status" value="1"/>
</dbReference>
<evidence type="ECO:0000256" key="13">
    <source>
        <dbReference type="ARBA" id="ARBA00023273"/>
    </source>
</evidence>
<evidence type="ECO:0000256" key="5">
    <source>
        <dbReference type="ARBA" id="ARBA00022737"/>
    </source>
</evidence>
<gene>
    <name evidence="17" type="primary">DNAH5</name>
</gene>
<dbReference type="FunFam" id="3.40.50.300:FF:002141">
    <property type="entry name" value="Dynein heavy chain"/>
    <property type="match status" value="1"/>
</dbReference>
<dbReference type="Gene3D" id="1.20.58.1120">
    <property type="match status" value="1"/>
</dbReference>
<dbReference type="InterPro" id="IPR041228">
    <property type="entry name" value="Dynein_C"/>
</dbReference>